<dbReference type="OrthoDB" id="432528at2759"/>
<gene>
    <name evidence="2" type="ORF">F8M41_025784</name>
</gene>
<comment type="caution">
    <text evidence="2">The sequence shown here is derived from an EMBL/GenBank/DDBJ whole genome shotgun (WGS) entry which is preliminary data.</text>
</comment>
<feature type="transmembrane region" description="Helical" evidence="1">
    <location>
        <begin position="314"/>
        <end position="337"/>
    </location>
</feature>
<dbReference type="AlphaFoldDB" id="A0A8H3XHY6"/>
<dbReference type="Gene3D" id="2.120.10.80">
    <property type="entry name" value="Kelch-type beta propeller"/>
    <property type="match status" value="2"/>
</dbReference>
<accession>A0A8H3XHY6</accession>
<evidence type="ECO:0000256" key="1">
    <source>
        <dbReference type="SAM" id="Phobius"/>
    </source>
</evidence>
<dbReference type="EMBL" id="WTPW01000938">
    <property type="protein sequence ID" value="KAF0468714.1"/>
    <property type="molecule type" value="Genomic_DNA"/>
</dbReference>
<organism evidence="2 3">
    <name type="scientific">Gigaspora margarita</name>
    <dbReference type="NCBI Taxonomy" id="4874"/>
    <lineage>
        <taxon>Eukaryota</taxon>
        <taxon>Fungi</taxon>
        <taxon>Fungi incertae sedis</taxon>
        <taxon>Mucoromycota</taxon>
        <taxon>Glomeromycotina</taxon>
        <taxon>Glomeromycetes</taxon>
        <taxon>Diversisporales</taxon>
        <taxon>Gigasporaceae</taxon>
        <taxon>Gigaspora</taxon>
    </lineage>
</organism>
<keyword evidence="1" id="KW-0812">Transmembrane</keyword>
<proteinExistence type="predicted"/>
<dbReference type="PANTHER" id="PTHR23244:SF456">
    <property type="entry name" value="MULTIPLE EPIDERMAL GROWTH FACTOR-LIKE DOMAINS PROTEIN 8"/>
    <property type="match status" value="1"/>
</dbReference>
<feature type="transmembrane region" description="Helical" evidence="1">
    <location>
        <begin position="6"/>
        <end position="23"/>
    </location>
</feature>
<protein>
    <submittedName>
        <fullName evidence="2">Galactose oxidase</fullName>
    </submittedName>
</protein>
<dbReference type="SUPFAM" id="SSF50965">
    <property type="entry name" value="Galactose oxidase, central domain"/>
    <property type="match status" value="1"/>
</dbReference>
<keyword evidence="1" id="KW-1133">Transmembrane helix</keyword>
<evidence type="ECO:0000313" key="3">
    <source>
        <dbReference type="Proteomes" id="UP000439903"/>
    </source>
</evidence>
<name>A0A8H3XHY6_GIGMA</name>
<dbReference type="InterPro" id="IPR011043">
    <property type="entry name" value="Gal_Oxase/kelch_b-propeller"/>
</dbReference>
<dbReference type="InterPro" id="IPR015915">
    <property type="entry name" value="Kelch-typ_b-propeller"/>
</dbReference>
<dbReference type="Pfam" id="PF24681">
    <property type="entry name" value="Kelch_KLHDC2_KLHL20_DRC7"/>
    <property type="match status" value="1"/>
</dbReference>
<keyword evidence="1" id="KW-0472">Membrane</keyword>
<sequence>MLLLNFYIFTFLLNFIFTFAGFMPNGRVYHSSVLLDNKLYFSGGHNESYDNITNEFFYLDVSKPFTTTDNDSMRFDNGLIAMFSGISSSSNSTNNLWIFNTLTLTWSLSNATNAPLPMYTYCAVTLPDGNILYIGGSYFTNSPATGPVSMGDLPLYNTTSDTWTSKSTGGTFPPPRLQFSAVLSFSFSNVTSDGRIVIFGGYSLGNVFDGSFSLDVFSDLWILNTQALFEWSIGIISNPIVDLALYGHTATLVDNYMFVSFGKFQNGTHLPKIFILDVSQKDSYKWVTEFDANTKTTTTNITTITTANTLTTNFLAGIIVGSIISFIIFVSAIFYFLKKWAIYFV</sequence>
<reference evidence="2 3" key="1">
    <citation type="journal article" date="2019" name="Environ. Microbiol.">
        <title>At the nexus of three kingdoms: the genome of the mycorrhizal fungus Gigaspora margarita provides insights into plant, endobacterial and fungal interactions.</title>
        <authorList>
            <person name="Venice F."/>
            <person name="Ghignone S."/>
            <person name="Salvioli di Fossalunga A."/>
            <person name="Amselem J."/>
            <person name="Novero M."/>
            <person name="Xianan X."/>
            <person name="Sedzielewska Toro K."/>
            <person name="Morin E."/>
            <person name="Lipzen A."/>
            <person name="Grigoriev I.V."/>
            <person name="Henrissat B."/>
            <person name="Martin F.M."/>
            <person name="Bonfante P."/>
        </authorList>
    </citation>
    <scope>NUCLEOTIDE SEQUENCE [LARGE SCALE GENOMIC DNA]</scope>
    <source>
        <strain evidence="2 3">BEG34</strain>
    </source>
</reference>
<dbReference type="Proteomes" id="UP000439903">
    <property type="component" value="Unassembled WGS sequence"/>
</dbReference>
<evidence type="ECO:0000313" key="2">
    <source>
        <dbReference type="EMBL" id="KAF0468714.1"/>
    </source>
</evidence>
<keyword evidence="3" id="KW-1185">Reference proteome</keyword>
<dbReference type="PANTHER" id="PTHR23244">
    <property type="entry name" value="KELCH REPEAT DOMAIN"/>
    <property type="match status" value="1"/>
</dbReference>